<dbReference type="Proteomes" id="UP000094455">
    <property type="component" value="Unassembled WGS sequence"/>
</dbReference>
<dbReference type="GO" id="GO:0004721">
    <property type="term" value="F:phosphoprotein phosphatase activity"/>
    <property type="evidence" value="ECO:0007669"/>
    <property type="project" value="TreeGrafter"/>
</dbReference>
<protein>
    <recommendedName>
        <fullName evidence="2">Calcineurin-like phosphoesterase domain-containing protein</fullName>
    </recommendedName>
</protein>
<dbReference type="OrthoDB" id="783096at2759"/>
<dbReference type="Gene3D" id="3.60.21.10">
    <property type="match status" value="1"/>
</dbReference>
<organism evidence="3 4">
    <name type="scientific">Pichia membranifaciens NRRL Y-2026</name>
    <dbReference type="NCBI Taxonomy" id="763406"/>
    <lineage>
        <taxon>Eukaryota</taxon>
        <taxon>Fungi</taxon>
        <taxon>Dikarya</taxon>
        <taxon>Ascomycota</taxon>
        <taxon>Saccharomycotina</taxon>
        <taxon>Pichiomycetes</taxon>
        <taxon>Pichiales</taxon>
        <taxon>Pichiaceae</taxon>
        <taxon>Pichia</taxon>
    </lineage>
</organism>
<dbReference type="InterPro" id="IPR029052">
    <property type="entry name" value="Metallo-depent_PP-like"/>
</dbReference>
<dbReference type="InterPro" id="IPR004843">
    <property type="entry name" value="Calcineurin-like_PHP"/>
</dbReference>
<dbReference type="SUPFAM" id="SSF56300">
    <property type="entry name" value="Metallo-dependent phosphatases"/>
    <property type="match status" value="1"/>
</dbReference>
<dbReference type="PANTHER" id="PTHR32440">
    <property type="entry name" value="PHOSPHATASE DCR2-RELATED-RELATED"/>
    <property type="match status" value="1"/>
</dbReference>
<reference evidence="3 4" key="1">
    <citation type="journal article" date="2016" name="Proc. Natl. Acad. Sci. U.S.A.">
        <title>Comparative genomics of biotechnologically important yeasts.</title>
        <authorList>
            <person name="Riley R."/>
            <person name="Haridas S."/>
            <person name="Wolfe K.H."/>
            <person name="Lopes M.R."/>
            <person name="Hittinger C.T."/>
            <person name="Goeker M."/>
            <person name="Salamov A.A."/>
            <person name="Wisecaver J.H."/>
            <person name="Long T.M."/>
            <person name="Calvey C.H."/>
            <person name="Aerts A.L."/>
            <person name="Barry K.W."/>
            <person name="Choi C."/>
            <person name="Clum A."/>
            <person name="Coughlan A.Y."/>
            <person name="Deshpande S."/>
            <person name="Douglass A.P."/>
            <person name="Hanson S.J."/>
            <person name="Klenk H.-P."/>
            <person name="LaButti K.M."/>
            <person name="Lapidus A."/>
            <person name="Lindquist E.A."/>
            <person name="Lipzen A.M."/>
            <person name="Meier-Kolthoff J.P."/>
            <person name="Ohm R.A."/>
            <person name="Otillar R.P."/>
            <person name="Pangilinan J.L."/>
            <person name="Peng Y."/>
            <person name="Rokas A."/>
            <person name="Rosa C.A."/>
            <person name="Scheuner C."/>
            <person name="Sibirny A.A."/>
            <person name="Slot J.C."/>
            <person name="Stielow J.B."/>
            <person name="Sun H."/>
            <person name="Kurtzman C.P."/>
            <person name="Blackwell M."/>
            <person name="Grigoriev I.V."/>
            <person name="Jeffries T.W."/>
        </authorList>
    </citation>
    <scope>NUCLEOTIDE SEQUENCE [LARGE SCALE GENOMIC DNA]</scope>
    <source>
        <strain evidence="3 4">NRRL Y-2026</strain>
    </source>
</reference>
<dbReference type="STRING" id="763406.A0A1E3NIJ2"/>
<dbReference type="PANTHER" id="PTHR32440:SF0">
    <property type="entry name" value="PHOSPHATASE DCR2-RELATED"/>
    <property type="match status" value="1"/>
</dbReference>
<feature type="domain" description="Calcineurin-like phosphoesterase" evidence="2">
    <location>
        <begin position="295"/>
        <end position="537"/>
    </location>
</feature>
<feature type="signal peptide" evidence="1">
    <location>
        <begin position="1"/>
        <end position="26"/>
    </location>
</feature>
<dbReference type="CDD" id="cd07383">
    <property type="entry name" value="MPP_Dcr2"/>
    <property type="match status" value="1"/>
</dbReference>
<feature type="chain" id="PRO_5009133390" description="Calcineurin-like phosphoesterase domain-containing protein" evidence="1">
    <location>
        <begin position="27"/>
        <end position="602"/>
    </location>
</feature>
<evidence type="ECO:0000313" key="4">
    <source>
        <dbReference type="Proteomes" id="UP000094455"/>
    </source>
</evidence>
<dbReference type="RefSeq" id="XP_019017047.1">
    <property type="nucleotide sequence ID" value="XM_019161498.1"/>
</dbReference>
<accession>A0A1E3NIJ2</accession>
<keyword evidence="4" id="KW-1185">Reference proteome</keyword>
<gene>
    <name evidence="3" type="ORF">PICMEDRAFT_17185</name>
</gene>
<evidence type="ECO:0000313" key="3">
    <source>
        <dbReference type="EMBL" id="ODQ45934.1"/>
    </source>
</evidence>
<dbReference type="GeneID" id="30178185"/>
<proteinExistence type="predicted"/>
<evidence type="ECO:0000256" key="1">
    <source>
        <dbReference type="SAM" id="SignalP"/>
    </source>
</evidence>
<name>A0A1E3NIJ2_9ASCO</name>
<evidence type="ECO:0000259" key="2">
    <source>
        <dbReference type="Pfam" id="PF00149"/>
    </source>
</evidence>
<dbReference type="AlphaFoldDB" id="A0A1E3NIJ2"/>
<dbReference type="EMBL" id="KV454004">
    <property type="protein sequence ID" value="ODQ45934.1"/>
    <property type="molecule type" value="Genomic_DNA"/>
</dbReference>
<dbReference type="Pfam" id="PF00149">
    <property type="entry name" value="Metallophos"/>
    <property type="match status" value="1"/>
</dbReference>
<keyword evidence="1" id="KW-0732">Signal</keyword>
<dbReference type="GO" id="GO:0005737">
    <property type="term" value="C:cytoplasm"/>
    <property type="evidence" value="ECO:0007669"/>
    <property type="project" value="TreeGrafter"/>
</dbReference>
<sequence>MRLNKRLLRTALYALLTLLLAAATLSVLSRPGTSSSPAHTSGRAGKTSKGLFSDILNLPGTDSVQEIEDPLVLVAVGFVTCTAFAFFESCSDDIGKVYKRLSSVTDDYSVIQTTHVHKFRKDLRSGRSTFTTIHPYEVRVPYDLVSKYSIPAIDSFFVHNALDDTLLKNTRIPTPILEATKNTTNIKLLNSMGYYDAGYGLWYRTSPSHSTLYHQVNFLFNAHLGDTLPGWSAVSKRPLTISKNDAYSLGADRNISDFRTFNYHKFDNEVYVYVKEKKPVYIPQVSLKTHKDGKFKIVQLADLHLTTGFGKCLDPYPKLDYPLKNCLADEFTLDFVHKVLDLENPDLVVLTGDQLFGPETFDSETALLKLLGILIQRKIPYALVFGNHDTEGGTLRPGMMMHMIENLPYSVSSSVPGRVGLGNYEVVIDGVGSNPPIVLYMLDSSQPGEKGGYKAFTDEQKHFVERLSSYHEDHKDPIKLAFFHIPLPEYTNVVNVDAANRQGNFLEGVVPSSPNTGMFDTLKSLNVRLISVGHDHCNDFCFNNDGVTLCYGGGTGLGGYGGYGGYIRRIRVFEIDTNSKEIITWKRLYNDPETKVDLYSYT</sequence>